<sequence length="656" mass="72907">MVLELQGVTQEPERKDVPVCLQAKRNTDSDGGGAIVLHVGLESKDEEVTQARLDAFITAPCIADSGSYRTIVPYTVVEELLTLQPELYMRQLEQPVVASLADGTKVTSETSGCLDLQFITGAGVGDVSAVDCTNVNEPLARLAQTPILADTFDDFPVVENGDGDHTAIDSDLEEIIIGAMKDGIRDRELKRLHKLLTEFRNMWRDKLGPAPASKVAPLKVTLREGNRCHTRKYSPAQRRFGQTYTLEMPDQFAGITNDYSAVNKLTIPIACVMPNLDVALGQVSEPYGFAKIDPMKGFWWMQLHPDSLVIPWFTTEDSILTPLCVPQGARDSSVPFQNQLQDVFRDMIRHYCLIMIDDIVVYVSIPSAGGITWAQAQYWCHGVGSWSLEKLYVMTKDDYKSSLNVHHHRNCGAPIVRTRVELTAGIATRLREGCNTLNHQAGKTDQRGIDWTDTERAVFDEVCRLVAFSAPEHFPSEDSNIVVVSDFSHGLCTCVGSATPSSNIDRNDNLWANMISRCGQAGKQQNESMCRAVRTRNAQVTPTLSGHNLTTSNILNTATRWIYCELADDVVTINGRAWIPNKAPEQLTRLMVDAHRGSHGHRGEDPMLTLPCQRFEIDHLPSNVQYFLQYCLLYNHIKGAPSSATVEAHIHSRETQ</sequence>
<evidence type="ECO:0000313" key="2">
    <source>
        <dbReference type="Proteomes" id="UP000198211"/>
    </source>
</evidence>
<keyword evidence="2" id="KW-1185">Reference proteome</keyword>
<comment type="caution">
    <text evidence="1">The sequence shown here is derived from an EMBL/GenBank/DDBJ whole genome shotgun (WGS) entry which is preliminary data.</text>
</comment>
<dbReference type="Gene3D" id="3.30.70.270">
    <property type="match status" value="1"/>
</dbReference>
<dbReference type="Proteomes" id="UP000198211">
    <property type="component" value="Unassembled WGS sequence"/>
</dbReference>
<dbReference type="SUPFAM" id="SSF56672">
    <property type="entry name" value="DNA/RNA polymerases"/>
    <property type="match status" value="1"/>
</dbReference>
<dbReference type="PANTHER" id="PTHR33064:SF37">
    <property type="entry name" value="RIBONUCLEASE H"/>
    <property type="match status" value="1"/>
</dbReference>
<dbReference type="InterPro" id="IPR051320">
    <property type="entry name" value="Viral_Replic_Matur_Polypro"/>
</dbReference>
<accession>A0A225WVN9</accession>
<organism evidence="1 2">
    <name type="scientific">Phytophthora megakarya</name>
    <dbReference type="NCBI Taxonomy" id="4795"/>
    <lineage>
        <taxon>Eukaryota</taxon>
        <taxon>Sar</taxon>
        <taxon>Stramenopiles</taxon>
        <taxon>Oomycota</taxon>
        <taxon>Peronosporomycetes</taxon>
        <taxon>Peronosporales</taxon>
        <taxon>Peronosporaceae</taxon>
        <taxon>Phytophthora</taxon>
    </lineage>
</organism>
<dbReference type="Gene3D" id="3.10.10.10">
    <property type="entry name" value="HIV Type 1 Reverse Transcriptase, subunit A, domain 1"/>
    <property type="match status" value="1"/>
</dbReference>
<proteinExistence type="predicted"/>
<protein>
    <recommendedName>
        <fullName evidence="3">Reverse transcriptase domain-containing protein</fullName>
    </recommendedName>
</protein>
<dbReference type="AlphaFoldDB" id="A0A225WVN9"/>
<dbReference type="PANTHER" id="PTHR33064">
    <property type="entry name" value="POL PROTEIN"/>
    <property type="match status" value="1"/>
</dbReference>
<gene>
    <name evidence="1" type="ORF">PHMEG_0003763</name>
</gene>
<reference evidence="2" key="1">
    <citation type="submission" date="2017-03" db="EMBL/GenBank/DDBJ databases">
        <title>Phytopthora megakarya and P. palmivora, two closely related causual agents of cacao black pod achieved similar genome size and gene model numbers by different mechanisms.</title>
        <authorList>
            <person name="Ali S."/>
            <person name="Shao J."/>
            <person name="Larry D.J."/>
            <person name="Kronmiller B."/>
            <person name="Shen D."/>
            <person name="Strem M.D."/>
            <person name="Melnick R.L."/>
            <person name="Guiltinan M.J."/>
            <person name="Tyler B.M."/>
            <person name="Meinhardt L.W."/>
            <person name="Bailey B.A."/>
        </authorList>
    </citation>
    <scope>NUCLEOTIDE SEQUENCE [LARGE SCALE GENOMIC DNA]</scope>
    <source>
        <strain evidence="2">zdho120</strain>
    </source>
</reference>
<evidence type="ECO:0000313" key="1">
    <source>
        <dbReference type="EMBL" id="OWZ21653.1"/>
    </source>
</evidence>
<name>A0A225WVN9_9STRA</name>
<dbReference type="InterPro" id="IPR043128">
    <property type="entry name" value="Rev_trsase/Diguanyl_cyclase"/>
</dbReference>
<dbReference type="InterPro" id="IPR043502">
    <property type="entry name" value="DNA/RNA_pol_sf"/>
</dbReference>
<evidence type="ECO:0008006" key="3">
    <source>
        <dbReference type="Google" id="ProtNLM"/>
    </source>
</evidence>
<dbReference type="EMBL" id="NBNE01000201">
    <property type="protein sequence ID" value="OWZ21653.1"/>
    <property type="molecule type" value="Genomic_DNA"/>
</dbReference>